<organism evidence="1 2">
    <name type="scientific">Fukomys damarensis</name>
    <name type="common">Damaraland mole rat</name>
    <name type="synonym">Cryptomys damarensis</name>
    <dbReference type="NCBI Taxonomy" id="885580"/>
    <lineage>
        <taxon>Eukaryota</taxon>
        <taxon>Metazoa</taxon>
        <taxon>Chordata</taxon>
        <taxon>Craniata</taxon>
        <taxon>Vertebrata</taxon>
        <taxon>Euteleostomi</taxon>
        <taxon>Mammalia</taxon>
        <taxon>Eutheria</taxon>
        <taxon>Euarchontoglires</taxon>
        <taxon>Glires</taxon>
        <taxon>Rodentia</taxon>
        <taxon>Hystricomorpha</taxon>
        <taxon>Bathyergidae</taxon>
        <taxon>Fukomys</taxon>
    </lineage>
</organism>
<keyword evidence="2" id="KW-1185">Reference proteome</keyword>
<dbReference type="EMBL" id="KN123356">
    <property type="protein sequence ID" value="KFO25482.1"/>
    <property type="molecule type" value="Genomic_DNA"/>
</dbReference>
<evidence type="ECO:0000313" key="2">
    <source>
        <dbReference type="Proteomes" id="UP000028990"/>
    </source>
</evidence>
<protein>
    <submittedName>
        <fullName evidence="1">Uncharacterized protein</fullName>
    </submittedName>
</protein>
<sequence length="52" mass="5342">MLVVVMLAGVRGDHGGDGNNAATIQTVVTMLAVGLCAWTELCSSPDEIIKAL</sequence>
<accession>A0A091D381</accession>
<reference evidence="1 2" key="1">
    <citation type="submission" date="2013-11" db="EMBL/GenBank/DDBJ databases">
        <title>The Damaraland mole rat (Fukomys damarensis) genome and evolution of African mole rats.</title>
        <authorList>
            <person name="Gladyshev V.N."/>
            <person name="Fang X."/>
        </authorList>
    </citation>
    <scope>NUCLEOTIDE SEQUENCE [LARGE SCALE GENOMIC DNA]</scope>
    <source>
        <tissue evidence="1">Liver</tissue>
    </source>
</reference>
<dbReference type="Proteomes" id="UP000028990">
    <property type="component" value="Unassembled WGS sequence"/>
</dbReference>
<proteinExistence type="predicted"/>
<name>A0A091D381_FUKDA</name>
<gene>
    <name evidence="1" type="ORF">H920_13124</name>
</gene>
<dbReference type="AlphaFoldDB" id="A0A091D381"/>
<evidence type="ECO:0000313" key="1">
    <source>
        <dbReference type="EMBL" id="KFO25482.1"/>
    </source>
</evidence>